<dbReference type="InterPro" id="IPR037185">
    <property type="entry name" value="EmrE-like"/>
</dbReference>
<keyword evidence="4 5" id="KW-0472">Membrane</keyword>
<feature type="transmembrane region" description="Helical" evidence="5">
    <location>
        <begin position="120"/>
        <end position="137"/>
    </location>
</feature>
<dbReference type="EMBL" id="CP001013">
    <property type="protein sequence ID" value="ACB33378.1"/>
    <property type="molecule type" value="Genomic_DNA"/>
</dbReference>
<evidence type="ECO:0000256" key="1">
    <source>
        <dbReference type="ARBA" id="ARBA00004141"/>
    </source>
</evidence>
<evidence type="ECO:0000313" key="7">
    <source>
        <dbReference type="EMBL" id="ACB33378.1"/>
    </source>
</evidence>
<feature type="transmembrane region" description="Helical" evidence="5">
    <location>
        <begin position="93"/>
        <end position="113"/>
    </location>
</feature>
<dbReference type="InterPro" id="IPR050638">
    <property type="entry name" value="AA-Vitamin_Transporters"/>
</dbReference>
<keyword evidence="8" id="KW-1185">Reference proteome</keyword>
<keyword evidence="3 5" id="KW-1133">Transmembrane helix</keyword>
<feature type="domain" description="EamA" evidence="6">
    <location>
        <begin position="149"/>
        <end position="281"/>
    </location>
</feature>
<protein>
    <recommendedName>
        <fullName evidence="6">EamA domain-containing protein</fullName>
    </recommendedName>
</protein>
<evidence type="ECO:0000256" key="5">
    <source>
        <dbReference type="SAM" id="Phobius"/>
    </source>
</evidence>
<evidence type="ECO:0000256" key="4">
    <source>
        <dbReference type="ARBA" id="ARBA00023136"/>
    </source>
</evidence>
<keyword evidence="2 5" id="KW-0812">Transmembrane</keyword>
<organism evidence="7 8">
    <name type="scientific">Leptothrix cholodnii (strain ATCC 51168 / LMG 8142 / SP-6)</name>
    <name type="common">Leptothrix discophora (strain SP-6)</name>
    <dbReference type="NCBI Taxonomy" id="395495"/>
    <lineage>
        <taxon>Bacteria</taxon>
        <taxon>Pseudomonadati</taxon>
        <taxon>Pseudomonadota</taxon>
        <taxon>Betaproteobacteria</taxon>
        <taxon>Burkholderiales</taxon>
        <taxon>Sphaerotilaceae</taxon>
        <taxon>Leptothrix</taxon>
    </lineage>
</organism>
<dbReference type="eggNOG" id="COG0697">
    <property type="taxonomic scope" value="Bacteria"/>
</dbReference>
<reference evidence="7 8" key="1">
    <citation type="submission" date="2008-03" db="EMBL/GenBank/DDBJ databases">
        <title>Complete sequence of Leptothrix cholodnii SP-6.</title>
        <authorList>
            <consortium name="US DOE Joint Genome Institute"/>
            <person name="Copeland A."/>
            <person name="Lucas S."/>
            <person name="Lapidus A."/>
            <person name="Glavina del Rio T."/>
            <person name="Dalin E."/>
            <person name="Tice H."/>
            <person name="Bruce D."/>
            <person name="Goodwin L."/>
            <person name="Pitluck S."/>
            <person name="Chertkov O."/>
            <person name="Brettin T."/>
            <person name="Detter J.C."/>
            <person name="Han C."/>
            <person name="Kuske C.R."/>
            <person name="Schmutz J."/>
            <person name="Larimer F."/>
            <person name="Land M."/>
            <person name="Hauser L."/>
            <person name="Kyrpides N."/>
            <person name="Lykidis A."/>
            <person name="Emerson D."/>
            <person name="Richardson P."/>
        </authorList>
    </citation>
    <scope>NUCLEOTIDE SEQUENCE [LARGE SCALE GENOMIC DNA]</scope>
    <source>
        <strain evidence="8">ATCC 51168 / LMG 8142 / SP-6</strain>
    </source>
</reference>
<dbReference type="Pfam" id="PF00892">
    <property type="entry name" value="EamA"/>
    <property type="match status" value="2"/>
</dbReference>
<dbReference type="RefSeq" id="WP_012346140.1">
    <property type="nucleotide sequence ID" value="NC_010524.1"/>
</dbReference>
<evidence type="ECO:0000313" key="8">
    <source>
        <dbReference type="Proteomes" id="UP000001693"/>
    </source>
</evidence>
<dbReference type="STRING" id="395495.Lcho_1109"/>
<dbReference type="OrthoDB" id="9810556at2"/>
<evidence type="ECO:0000256" key="2">
    <source>
        <dbReference type="ARBA" id="ARBA00022692"/>
    </source>
</evidence>
<dbReference type="PANTHER" id="PTHR32322">
    <property type="entry name" value="INNER MEMBRANE TRANSPORTER"/>
    <property type="match status" value="1"/>
</dbReference>
<evidence type="ECO:0000259" key="6">
    <source>
        <dbReference type="Pfam" id="PF00892"/>
    </source>
</evidence>
<feature type="transmembrane region" description="Helical" evidence="5">
    <location>
        <begin position="36"/>
        <end position="55"/>
    </location>
</feature>
<proteinExistence type="predicted"/>
<accession>B1Y3Y4</accession>
<dbReference type="SUPFAM" id="SSF103481">
    <property type="entry name" value="Multidrug resistance efflux transporter EmrE"/>
    <property type="match status" value="2"/>
</dbReference>
<dbReference type="InterPro" id="IPR000620">
    <property type="entry name" value="EamA_dom"/>
</dbReference>
<feature type="transmembrane region" description="Helical" evidence="5">
    <location>
        <begin position="266"/>
        <end position="287"/>
    </location>
</feature>
<feature type="domain" description="EamA" evidence="6">
    <location>
        <begin position="10"/>
        <end position="136"/>
    </location>
</feature>
<feature type="transmembrane region" description="Helical" evidence="5">
    <location>
        <begin position="149"/>
        <end position="168"/>
    </location>
</feature>
<sequence precursor="true">MKGRDLSDLLLLAALWGGSFLFLRYAAPVFGAVPLIWLRVAIAAACLLPLLLWHGQLGVLRERAGPITVMAIFNSALPFVLIAWATLSVTAGFASIVNATVPIFTALVGAVWLKDRLDASRIVGLALGFAGVLLMSADKADFKPGGSGWAVLSLLGAALSYGFAANYTKRHLGGVPALANATGSQLASALLLLPLAPLDWPAVTPGVGPWLAAIALGVGCSALAYLLFFRLIGRVGASRAVTVTFLVPVFGTLWGVLFLGEAVTPGMAGGGLVILAGTALATGLLRLPALRRAGR</sequence>
<dbReference type="PANTHER" id="PTHR32322:SF9">
    <property type="entry name" value="AMINO-ACID METABOLITE EFFLUX PUMP-RELATED"/>
    <property type="match status" value="1"/>
</dbReference>
<dbReference type="HOGENOM" id="CLU_033863_5_2_4"/>
<dbReference type="AlphaFoldDB" id="B1Y3Y4"/>
<evidence type="ECO:0000256" key="3">
    <source>
        <dbReference type="ARBA" id="ARBA00022989"/>
    </source>
</evidence>
<dbReference type="Gene3D" id="1.10.3730.20">
    <property type="match status" value="1"/>
</dbReference>
<dbReference type="Proteomes" id="UP000001693">
    <property type="component" value="Chromosome"/>
</dbReference>
<feature type="transmembrane region" description="Helical" evidence="5">
    <location>
        <begin position="207"/>
        <end position="228"/>
    </location>
</feature>
<dbReference type="GO" id="GO:0016020">
    <property type="term" value="C:membrane"/>
    <property type="evidence" value="ECO:0007669"/>
    <property type="project" value="UniProtKB-SubCell"/>
</dbReference>
<name>B1Y3Y4_LEPCP</name>
<feature type="transmembrane region" description="Helical" evidence="5">
    <location>
        <begin position="240"/>
        <end position="260"/>
    </location>
</feature>
<dbReference type="KEGG" id="lch:Lcho_1109"/>
<gene>
    <name evidence="7" type="ordered locus">Lcho_1109</name>
</gene>
<feature type="transmembrane region" description="Helical" evidence="5">
    <location>
        <begin position="67"/>
        <end position="87"/>
    </location>
</feature>
<feature type="transmembrane region" description="Helical" evidence="5">
    <location>
        <begin position="175"/>
        <end position="195"/>
    </location>
</feature>
<comment type="subcellular location">
    <subcellularLocation>
        <location evidence="1">Membrane</location>
        <topology evidence="1">Multi-pass membrane protein</topology>
    </subcellularLocation>
</comment>